<proteinExistence type="predicted"/>
<dbReference type="PANTHER" id="PTHR45725">
    <property type="entry name" value="FORMIN HOMOLOGY 2 FAMILY MEMBER"/>
    <property type="match status" value="1"/>
</dbReference>
<reference evidence="2 3" key="1">
    <citation type="submission" date="2019-03" db="EMBL/GenBank/DDBJ databases">
        <title>Ramlibacter rhizophilus CCTCC AB2015357, whole genome shotgun sequence.</title>
        <authorList>
            <person name="Zhang X."/>
            <person name="Feng G."/>
            <person name="Zhu H."/>
        </authorList>
    </citation>
    <scope>NUCLEOTIDE SEQUENCE [LARGE SCALE GENOMIC DNA]</scope>
    <source>
        <strain evidence="2 3">CCTCC AB2015357</strain>
    </source>
</reference>
<sequence length="729" mass="76810">MRSTDFWRLVPGAALILLSVGTSHAMTLGRAQGLAVIGRPLDITVPVVLDAGTDVADLCPRADVHYGDTRIDSRSVDLRPNGSGTALLRVRVPRSVDELFVTVQVQVGCTQTLSRRFVLLSEQPGDIAEAAVQATPVAPILLPAPTALPVQAAPAPLAVPAPAAALTPDPSPVAAQAAAPVAAAPAPRPAAAPRPAPAARPPAAPQAAAAPVARPAAAAAPKPAASATRPVTPAPKPAPKAATVERPRLKLDAADLGTPPAGSLKPSDSLQGGAAADAGQRAEAAARWQALTTQPDDLLRSAERMATMEGEMRAMREGLLKNQALMAQLSARLEQSERERYSNGLVYALAGLLAAASGLAALFWRRSRQAQAAQARWWAESSTASSEPQLHEDPAVRLAPVPARAEPVALAALGEALAASAPQAFEPAPVVAEAPASAPDESIDHAEALGHARPFQPTGTEGLRVSEKAASVEELADVQQQADFFMSLGEYQRAVAVLREYIDAHPQASVVAWLELQDIYHRLQRESDYEQLRRDFEWLFNQPMPAYADYQPDAAGLEAHAEALERLQSLWGRPEVIGFIEDALMRQPHDESQPLGAAALRELLMLHGVAIELVEQGDMQPMIELPAMVSASASPVRESAVDAANASLDVGALDFLPLSLDPVPADDWRKLAAPNSRPAGLDLNLDDLDRPPAAPAATAADTAAPKALPTDHLLDFDLDLDQNFKLPKR</sequence>
<dbReference type="Proteomes" id="UP000297564">
    <property type="component" value="Unassembled WGS sequence"/>
</dbReference>
<feature type="compositionally biased region" description="Low complexity" evidence="1">
    <location>
        <begin position="271"/>
        <end position="281"/>
    </location>
</feature>
<evidence type="ECO:0000256" key="1">
    <source>
        <dbReference type="SAM" id="MobiDB-lite"/>
    </source>
</evidence>
<feature type="compositionally biased region" description="Basic and acidic residues" evidence="1">
    <location>
        <begin position="243"/>
        <end position="253"/>
    </location>
</feature>
<protein>
    <recommendedName>
        <fullName evidence="4">Tetratricopeptide repeat protein</fullName>
    </recommendedName>
</protein>
<comment type="caution">
    <text evidence="2">The sequence shown here is derived from an EMBL/GenBank/DDBJ whole genome shotgun (WGS) entry which is preliminary data.</text>
</comment>
<evidence type="ECO:0000313" key="3">
    <source>
        <dbReference type="Proteomes" id="UP000297564"/>
    </source>
</evidence>
<name>A0A4Z0BZN6_9BURK</name>
<keyword evidence="3" id="KW-1185">Reference proteome</keyword>
<feature type="compositionally biased region" description="Low complexity" evidence="1">
    <location>
        <begin position="205"/>
        <end position="231"/>
    </location>
</feature>
<feature type="region of interest" description="Disordered" evidence="1">
    <location>
        <begin position="185"/>
        <end position="281"/>
    </location>
</feature>
<accession>A0A4Z0BZN6</accession>
<evidence type="ECO:0000313" key="2">
    <source>
        <dbReference type="EMBL" id="TFZ04756.1"/>
    </source>
</evidence>
<dbReference type="AlphaFoldDB" id="A0A4Z0BZN6"/>
<dbReference type="OrthoDB" id="9180424at2"/>
<feature type="region of interest" description="Disordered" evidence="1">
    <location>
        <begin position="679"/>
        <end position="705"/>
    </location>
</feature>
<organism evidence="2 3">
    <name type="scientific">Ramlibacter rhizophilus</name>
    <dbReference type="NCBI Taxonomy" id="1781167"/>
    <lineage>
        <taxon>Bacteria</taxon>
        <taxon>Pseudomonadati</taxon>
        <taxon>Pseudomonadota</taxon>
        <taxon>Betaproteobacteria</taxon>
        <taxon>Burkholderiales</taxon>
        <taxon>Comamonadaceae</taxon>
        <taxon>Ramlibacter</taxon>
    </lineage>
</organism>
<dbReference type="EMBL" id="SMLL01000001">
    <property type="protein sequence ID" value="TFZ04756.1"/>
    <property type="molecule type" value="Genomic_DNA"/>
</dbReference>
<gene>
    <name evidence="2" type="ORF">EZ242_03125</name>
</gene>
<dbReference type="InterPro" id="IPR051425">
    <property type="entry name" value="Formin_Homology"/>
</dbReference>
<feature type="compositionally biased region" description="Low complexity" evidence="1">
    <location>
        <begin position="695"/>
        <end position="705"/>
    </location>
</feature>
<dbReference type="PANTHER" id="PTHR45725:SF1">
    <property type="entry name" value="DISHEVELLED ASSOCIATED ACTIVATOR OF MORPHOGENESIS, ISOFORM D"/>
    <property type="match status" value="1"/>
</dbReference>
<evidence type="ECO:0008006" key="4">
    <source>
        <dbReference type="Google" id="ProtNLM"/>
    </source>
</evidence>
<feature type="compositionally biased region" description="Pro residues" evidence="1">
    <location>
        <begin position="186"/>
        <end position="204"/>
    </location>
</feature>
<dbReference type="RefSeq" id="WP_135283638.1">
    <property type="nucleotide sequence ID" value="NZ_SMLL01000001.1"/>
</dbReference>